<dbReference type="Gene3D" id="2.30.110.10">
    <property type="entry name" value="Electron Transport, Fmn-binding Protein, Chain A"/>
    <property type="match status" value="1"/>
</dbReference>
<dbReference type="PANTHER" id="PTHR39428">
    <property type="entry name" value="F420H(2)-DEPENDENT QUINONE REDUCTASE RV1261C"/>
    <property type="match status" value="1"/>
</dbReference>
<protein>
    <submittedName>
        <fullName evidence="3">Deazaflavin-dependent oxidoreductase (Nitroreductase family)</fullName>
    </submittedName>
</protein>
<dbReference type="SUPFAM" id="SSF50475">
    <property type="entry name" value="FMN-binding split barrel"/>
    <property type="match status" value="1"/>
</dbReference>
<dbReference type="PANTHER" id="PTHR39428:SF3">
    <property type="entry name" value="DEAZAFLAVIN-DEPENDENT NITROREDUCTASE"/>
    <property type="match status" value="1"/>
</dbReference>
<evidence type="ECO:0000256" key="2">
    <source>
        <dbReference type="ARBA" id="ARBA00049106"/>
    </source>
</evidence>
<dbReference type="AlphaFoldDB" id="A0A4R7USQ6"/>
<sequence>MPVDIREWNRRIVTEFRSNGGFVRWSTEQDLAQGRPIPPLLPGFDPDQTVPIILVSHIGAVTSRRRTNPLMYQAVDDAFAVFATFGGSPRPPAWYRNVETNPEVTIEVGSDLTRAIARVAHGSERDAIWDKQVRLMPAFADFEKAAGRQVPVVVLDRVQSSATADQVETPE</sequence>
<dbReference type="GO" id="GO:0070967">
    <property type="term" value="F:coenzyme F420 binding"/>
    <property type="evidence" value="ECO:0007669"/>
    <property type="project" value="TreeGrafter"/>
</dbReference>
<evidence type="ECO:0000313" key="3">
    <source>
        <dbReference type="EMBL" id="TDV38575.1"/>
    </source>
</evidence>
<dbReference type="NCBIfam" id="TIGR00026">
    <property type="entry name" value="hi_GC_TIGR00026"/>
    <property type="match status" value="1"/>
</dbReference>
<dbReference type="RefSeq" id="WP_133908909.1">
    <property type="nucleotide sequence ID" value="NZ_SOCP01000027.1"/>
</dbReference>
<accession>A0A4R7USQ6</accession>
<gene>
    <name evidence="3" type="ORF">CLV71_12718</name>
</gene>
<dbReference type="Proteomes" id="UP000294927">
    <property type="component" value="Unassembled WGS sequence"/>
</dbReference>
<proteinExistence type="inferred from homology"/>
<name>A0A4R7USQ6_9PSEU</name>
<comment type="similarity">
    <text evidence="1">Belongs to the F420H(2)-dependent quinone reductase family.</text>
</comment>
<organism evidence="3 4">
    <name type="scientific">Actinophytocola oryzae</name>
    <dbReference type="NCBI Taxonomy" id="502181"/>
    <lineage>
        <taxon>Bacteria</taxon>
        <taxon>Bacillati</taxon>
        <taxon>Actinomycetota</taxon>
        <taxon>Actinomycetes</taxon>
        <taxon>Pseudonocardiales</taxon>
        <taxon>Pseudonocardiaceae</taxon>
    </lineage>
</organism>
<evidence type="ECO:0000256" key="1">
    <source>
        <dbReference type="ARBA" id="ARBA00008710"/>
    </source>
</evidence>
<reference evidence="3 4" key="1">
    <citation type="submission" date="2019-03" db="EMBL/GenBank/DDBJ databases">
        <title>Genomic Encyclopedia of Archaeal and Bacterial Type Strains, Phase II (KMG-II): from individual species to whole genera.</title>
        <authorList>
            <person name="Goeker M."/>
        </authorList>
    </citation>
    <scope>NUCLEOTIDE SEQUENCE [LARGE SCALE GENOMIC DNA]</scope>
    <source>
        <strain evidence="3 4">DSM 45499</strain>
    </source>
</reference>
<dbReference type="GO" id="GO:0005886">
    <property type="term" value="C:plasma membrane"/>
    <property type="evidence" value="ECO:0007669"/>
    <property type="project" value="TreeGrafter"/>
</dbReference>
<dbReference type="InterPro" id="IPR012349">
    <property type="entry name" value="Split_barrel_FMN-bd"/>
</dbReference>
<dbReference type="GO" id="GO:0016491">
    <property type="term" value="F:oxidoreductase activity"/>
    <property type="evidence" value="ECO:0007669"/>
    <property type="project" value="InterPro"/>
</dbReference>
<dbReference type="InterPro" id="IPR004378">
    <property type="entry name" value="F420H2_quin_Rdtase"/>
</dbReference>
<dbReference type="Pfam" id="PF04075">
    <property type="entry name" value="F420H2_quin_red"/>
    <property type="match status" value="1"/>
</dbReference>
<evidence type="ECO:0000313" key="4">
    <source>
        <dbReference type="Proteomes" id="UP000294927"/>
    </source>
</evidence>
<dbReference type="OrthoDB" id="8225825at2"/>
<keyword evidence="4" id="KW-1185">Reference proteome</keyword>
<comment type="catalytic activity">
    <reaction evidence="2">
        <text>oxidized coenzyme F420-(gamma-L-Glu)(n) + a quinol + H(+) = reduced coenzyme F420-(gamma-L-Glu)(n) + a quinone</text>
        <dbReference type="Rhea" id="RHEA:39663"/>
        <dbReference type="Rhea" id="RHEA-COMP:12939"/>
        <dbReference type="Rhea" id="RHEA-COMP:14378"/>
        <dbReference type="ChEBI" id="CHEBI:15378"/>
        <dbReference type="ChEBI" id="CHEBI:24646"/>
        <dbReference type="ChEBI" id="CHEBI:132124"/>
        <dbReference type="ChEBI" id="CHEBI:133980"/>
        <dbReference type="ChEBI" id="CHEBI:139511"/>
    </reaction>
</comment>
<dbReference type="EMBL" id="SOCP01000027">
    <property type="protein sequence ID" value="TDV38575.1"/>
    <property type="molecule type" value="Genomic_DNA"/>
</dbReference>
<comment type="caution">
    <text evidence="3">The sequence shown here is derived from an EMBL/GenBank/DDBJ whole genome shotgun (WGS) entry which is preliminary data.</text>
</comment>